<dbReference type="Proteomes" id="UP001234297">
    <property type="component" value="Chromosome 3"/>
</dbReference>
<dbReference type="EMBL" id="CM056811">
    <property type="protein sequence ID" value="KAJ8637412.1"/>
    <property type="molecule type" value="Genomic_DNA"/>
</dbReference>
<accession>A0ACC2LWV3</accession>
<evidence type="ECO:0000313" key="2">
    <source>
        <dbReference type="Proteomes" id="UP001234297"/>
    </source>
</evidence>
<name>A0ACC2LWV3_PERAE</name>
<reference evidence="1 2" key="1">
    <citation type="journal article" date="2022" name="Hortic Res">
        <title>A haplotype resolved chromosomal level avocado genome allows analysis of novel avocado genes.</title>
        <authorList>
            <person name="Nath O."/>
            <person name="Fletcher S.J."/>
            <person name="Hayward A."/>
            <person name="Shaw L.M."/>
            <person name="Masouleh A.K."/>
            <person name="Furtado A."/>
            <person name="Henry R.J."/>
            <person name="Mitter N."/>
        </authorList>
    </citation>
    <scope>NUCLEOTIDE SEQUENCE [LARGE SCALE GENOMIC DNA]</scope>
    <source>
        <strain evidence="2">cv. Hass</strain>
    </source>
</reference>
<sequence>MDPRADSTQTQRQKKMERCRFSSGYSGGKAANAALPPFQTAEKLQVQVFLLSEWRKAGRCSFTAPCSGGKAAAWFPSVPLPSSASFLSFFFTYGDVGHKRTLCIVFSRAVHASS</sequence>
<proteinExistence type="predicted"/>
<comment type="caution">
    <text evidence="1">The sequence shown here is derived from an EMBL/GenBank/DDBJ whole genome shotgun (WGS) entry which is preliminary data.</text>
</comment>
<gene>
    <name evidence="1" type="ORF">MRB53_011679</name>
</gene>
<keyword evidence="2" id="KW-1185">Reference proteome</keyword>
<evidence type="ECO:0000313" key="1">
    <source>
        <dbReference type="EMBL" id="KAJ8637412.1"/>
    </source>
</evidence>
<organism evidence="1 2">
    <name type="scientific">Persea americana</name>
    <name type="common">Avocado</name>
    <dbReference type="NCBI Taxonomy" id="3435"/>
    <lineage>
        <taxon>Eukaryota</taxon>
        <taxon>Viridiplantae</taxon>
        <taxon>Streptophyta</taxon>
        <taxon>Embryophyta</taxon>
        <taxon>Tracheophyta</taxon>
        <taxon>Spermatophyta</taxon>
        <taxon>Magnoliopsida</taxon>
        <taxon>Magnoliidae</taxon>
        <taxon>Laurales</taxon>
        <taxon>Lauraceae</taxon>
        <taxon>Persea</taxon>
    </lineage>
</organism>
<protein>
    <submittedName>
        <fullName evidence="1">Uncharacterized protein</fullName>
    </submittedName>
</protein>